<evidence type="ECO:0000313" key="1">
    <source>
        <dbReference type="EMBL" id="KAG5284845.1"/>
    </source>
</evidence>
<reference evidence="1" key="1">
    <citation type="submission" date="2020-10" db="EMBL/GenBank/DDBJ databases">
        <title>Chromosome-scale genome assembly of the Allis shad, Alosa alosa.</title>
        <authorList>
            <person name="Margot Z."/>
            <person name="Christophe K."/>
            <person name="Cabau C."/>
            <person name="Louis A."/>
            <person name="Berthelot C."/>
            <person name="Parey E."/>
            <person name="Roest Crollius H."/>
            <person name="Montfort J."/>
            <person name="Robinson-Rechavi M."/>
            <person name="Bucao C."/>
            <person name="Bouchez O."/>
            <person name="Gislard M."/>
            <person name="Lluch J."/>
            <person name="Milhes M."/>
            <person name="Lampietro C."/>
            <person name="Lopez Roques C."/>
            <person name="Donnadieu C."/>
            <person name="Braasch I."/>
            <person name="Desvignes T."/>
            <person name="Postlethwait J."/>
            <person name="Bobe J."/>
            <person name="Guiguen Y."/>
        </authorList>
    </citation>
    <scope>NUCLEOTIDE SEQUENCE</scope>
    <source>
        <strain evidence="1">M-15738</strain>
        <tissue evidence="1">Blood</tissue>
    </source>
</reference>
<dbReference type="EMBL" id="JADWDJ010000002">
    <property type="protein sequence ID" value="KAG5284845.1"/>
    <property type="molecule type" value="Genomic_DNA"/>
</dbReference>
<accession>A0AAV6HCK8</accession>
<feature type="non-terminal residue" evidence="1">
    <location>
        <position position="87"/>
    </location>
</feature>
<organism evidence="1 2">
    <name type="scientific">Alosa alosa</name>
    <name type="common">allis shad</name>
    <dbReference type="NCBI Taxonomy" id="278164"/>
    <lineage>
        <taxon>Eukaryota</taxon>
        <taxon>Metazoa</taxon>
        <taxon>Chordata</taxon>
        <taxon>Craniata</taxon>
        <taxon>Vertebrata</taxon>
        <taxon>Euteleostomi</taxon>
        <taxon>Actinopterygii</taxon>
        <taxon>Neopterygii</taxon>
        <taxon>Teleostei</taxon>
        <taxon>Clupei</taxon>
        <taxon>Clupeiformes</taxon>
        <taxon>Clupeoidei</taxon>
        <taxon>Clupeidae</taxon>
        <taxon>Alosa</taxon>
    </lineage>
</organism>
<sequence>MLASLTGCTHNLKAGKNISALVQCQDSDEDDDDVDNDDGVCVFVCVYVCPHCLFVCLNEFFASLQIYKSTSDGLFLACSHLSLSLSL</sequence>
<evidence type="ECO:0000313" key="2">
    <source>
        <dbReference type="Proteomes" id="UP000823561"/>
    </source>
</evidence>
<protein>
    <submittedName>
        <fullName evidence="1">Uncharacterized protein</fullName>
    </submittedName>
</protein>
<gene>
    <name evidence="1" type="ORF">AALO_G00031130</name>
</gene>
<name>A0AAV6HCK8_9TELE</name>
<keyword evidence="2" id="KW-1185">Reference proteome</keyword>
<proteinExistence type="predicted"/>
<comment type="caution">
    <text evidence="1">The sequence shown here is derived from an EMBL/GenBank/DDBJ whole genome shotgun (WGS) entry which is preliminary data.</text>
</comment>
<dbReference type="AlphaFoldDB" id="A0AAV6HCK8"/>
<dbReference type="Proteomes" id="UP000823561">
    <property type="component" value="Chromosome 2"/>
</dbReference>